<organism evidence="2 3">
    <name type="scientific">Cylindrobasidium torrendii FP15055 ss-10</name>
    <dbReference type="NCBI Taxonomy" id="1314674"/>
    <lineage>
        <taxon>Eukaryota</taxon>
        <taxon>Fungi</taxon>
        <taxon>Dikarya</taxon>
        <taxon>Basidiomycota</taxon>
        <taxon>Agaricomycotina</taxon>
        <taxon>Agaricomycetes</taxon>
        <taxon>Agaricomycetidae</taxon>
        <taxon>Agaricales</taxon>
        <taxon>Marasmiineae</taxon>
        <taxon>Physalacriaceae</taxon>
        <taxon>Cylindrobasidium</taxon>
    </lineage>
</organism>
<feature type="compositionally biased region" description="Polar residues" evidence="1">
    <location>
        <begin position="425"/>
        <end position="436"/>
    </location>
</feature>
<accession>A0A0D7BHF4</accession>
<gene>
    <name evidence="2" type="ORF">CYLTODRAFT_430604</name>
</gene>
<feature type="region of interest" description="Disordered" evidence="1">
    <location>
        <begin position="24"/>
        <end position="47"/>
    </location>
</feature>
<proteinExistence type="predicted"/>
<feature type="compositionally biased region" description="Low complexity" evidence="1">
    <location>
        <begin position="227"/>
        <end position="250"/>
    </location>
</feature>
<feature type="compositionally biased region" description="Polar residues" evidence="1">
    <location>
        <begin position="196"/>
        <end position="215"/>
    </location>
</feature>
<feature type="compositionally biased region" description="Basic and acidic residues" evidence="1">
    <location>
        <begin position="339"/>
        <end position="350"/>
    </location>
</feature>
<feature type="compositionally biased region" description="Polar residues" evidence="1">
    <location>
        <begin position="37"/>
        <end position="47"/>
    </location>
</feature>
<protein>
    <submittedName>
        <fullName evidence="2">Uncharacterized protein</fullName>
    </submittedName>
</protein>
<dbReference type="STRING" id="1314674.A0A0D7BHF4"/>
<sequence>MSRRQNHVSPLSIVLPAPMLPRRRSSLLSGQSSAPQTPRSGCNSPSCASWVLNPSNRKSTDSWNSSNNDFGDDGEVVEWKPDHILLLTRTLDALPSHLVTPFHGPIPPSNLLDKIARGIAQAKGPVEWPFSLRATRVKLIEIARSRSKDAHLGENNEGLGPSRKRTLQRQSSMDFIHEDIIEEQHDTESINRLSNRLQRQADSVPTSNYRPQRSRGSARLALKQSASPSRGGLSPSTPSTSTLASLSSFARSHHRRSGSTLSSMTSNESMAENKIPFELLPSSMTSAPDPRVQRVRRSESFCSTSRDPPPSPPTTRIPKRAPSYGALAQENKHASRARAANDGKPVRGDSPDPSSDEEERARAKSAKKARTRTGAVASPASPSPISAPGQKQKKRKDSRSPKETRTSGRMIPENNPSIFGPELSSIPTVGSLSRSPGLSEELLTRSPPSPRKTPALRRVKRMGLGGPSRRISFGSLADAASLGSSSQDTHLASAFQLR</sequence>
<keyword evidence="3" id="KW-1185">Reference proteome</keyword>
<dbReference type="EMBL" id="KN880490">
    <property type="protein sequence ID" value="KIY69081.1"/>
    <property type="molecule type" value="Genomic_DNA"/>
</dbReference>
<dbReference type="AlphaFoldDB" id="A0A0D7BHF4"/>
<name>A0A0D7BHF4_9AGAR</name>
<feature type="region of interest" description="Disordered" evidence="1">
    <location>
        <begin position="196"/>
        <end position="454"/>
    </location>
</feature>
<dbReference type="OrthoDB" id="433738at2759"/>
<feature type="compositionally biased region" description="Low complexity" evidence="1">
    <location>
        <begin position="26"/>
        <end position="36"/>
    </location>
</feature>
<feature type="compositionally biased region" description="Low complexity" evidence="1">
    <location>
        <begin position="375"/>
        <end position="388"/>
    </location>
</feature>
<evidence type="ECO:0000313" key="2">
    <source>
        <dbReference type="EMBL" id="KIY69081.1"/>
    </source>
</evidence>
<evidence type="ECO:0000256" key="1">
    <source>
        <dbReference type="SAM" id="MobiDB-lite"/>
    </source>
</evidence>
<dbReference type="Proteomes" id="UP000054007">
    <property type="component" value="Unassembled WGS sequence"/>
</dbReference>
<evidence type="ECO:0000313" key="3">
    <source>
        <dbReference type="Proteomes" id="UP000054007"/>
    </source>
</evidence>
<reference evidence="2 3" key="1">
    <citation type="journal article" date="2015" name="Fungal Genet. Biol.">
        <title>Evolution of novel wood decay mechanisms in Agaricales revealed by the genome sequences of Fistulina hepatica and Cylindrobasidium torrendii.</title>
        <authorList>
            <person name="Floudas D."/>
            <person name="Held B.W."/>
            <person name="Riley R."/>
            <person name="Nagy L.G."/>
            <person name="Koehler G."/>
            <person name="Ransdell A.S."/>
            <person name="Younus H."/>
            <person name="Chow J."/>
            <person name="Chiniquy J."/>
            <person name="Lipzen A."/>
            <person name="Tritt A."/>
            <person name="Sun H."/>
            <person name="Haridas S."/>
            <person name="LaButti K."/>
            <person name="Ohm R.A."/>
            <person name="Kues U."/>
            <person name="Blanchette R.A."/>
            <person name="Grigoriev I.V."/>
            <person name="Minto R.E."/>
            <person name="Hibbett D.S."/>
        </authorList>
    </citation>
    <scope>NUCLEOTIDE SEQUENCE [LARGE SCALE GENOMIC DNA]</scope>
    <source>
        <strain evidence="2 3">FP15055 ss-10</strain>
    </source>
</reference>
<feature type="compositionally biased region" description="Polar residues" evidence="1">
    <location>
        <begin position="258"/>
        <end position="270"/>
    </location>
</feature>